<reference evidence="14" key="1">
    <citation type="submission" date="2025-08" db="UniProtKB">
        <authorList>
            <consortium name="RefSeq"/>
        </authorList>
    </citation>
    <scope>IDENTIFICATION</scope>
</reference>
<keyword evidence="13" id="KW-1185">Reference proteome</keyword>
<evidence type="ECO:0000313" key="13">
    <source>
        <dbReference type="Proteomes" id="UP000515156"/>
    </source>
</evidence>
<dbReference type="PRINTS" id="PR01157">
    <property type="entry name" value="P2YPURNOCPTR"/>
</dbReference>
<dbReference type="PROSITE" id="PS50262">
    <property type="entry name" value="G_PROTEIN_RECEP_F1_2"/>
    <property type="match status" value="1"/>
</dbReference>
<dbReference type="GO" id="GO:0004930">
    <property type="term" value="F:G protein-coupled receptor activity"/>
    <property type="evidence" value="ECO:0007669"/>
    <property type="project" value="UniProtKB-KW"/>
</dbReference>
<dbReference type="AlphaFoldDB" id="A0A6P7XY64"/>
<evidence type="ECO:0000256" key="1">
    <source>
        <dbReference type="ARBA" id="ARBA00004141"/>
    </source>
</evidence>
<feature type="transmembrane region" description="Helical" evidence="11">
    <location>
        <begin position="86"/>
        <end position="110"/>
    </location>
</feature>
<dbReference type="InterPro" id="IPR000276">
    <property type="entry name" value="GPCR_Rhodpsn"/>
</dbReference>
<evidence type="ECO:0000259" key="12">
    <source>
        <dbReference type="PROSITE" id="PS50262"/>
    </source>
</evidence>
<feature type="transmembrane region" description="Helical" evidence="11">
    <location>
        <begin position="212"/>
        <end position="238"/>
    </location>
</feature>
<keyword evidence="3 11" id="KW-1133">Transmembrane helix</keyword>
<dbReference type="PROSITE" id="PS00237">
    <property type="entry name" value="G_PROTEIN_RECEP_F1_1"/>
    <property type="match status" value="1"/>
</dbReference>
<evidence type="ECO:0000256" key="6">
    <source>
        <dbReference type="ARBA" id="ARBA00023157"/>
    </source>
</evidence>
<dbReference type="PANTHER" id="PTHR24237">
    <property type="entry name" value="G-PROTEIN COUPLED RECEPTOR"/>
    <property type="match status" value="1"/>
</dbReference>
<feature type="region of interest" description="Disordered" evidence="10">
    <location>
        <begin position="346"/>
        <end position="370"/>
    </location>
</feature>
<evidence type="ECO:0000256" key="3">
    <source>
        <dbReference type="ARBA" id="ARBA00022989"/>
    </source>
</evidence>
<keyword evidence="6" id="KW-1015">Disulfide bond</keyword>
<evidence type="ECO:0000256" key="4">
    <source>
        <dbReference type="ARBA" id="ARBA00023040"/>
    </source>
</evidence>
<feature type="transmembrane region" description="Helical" evidence="11">
    <location>
        <begin position="303"/>
        <end position="326"/>
    </location>
</feature>
<dbReference type="RefSeq" id="XP_030055394.1">
    <property type="nucleotide sequence ID" value="XM_030199534.1"/>
</dbReference>
<evidence type="ECO:0000313" key="14">
    <source>
        <dbReference type="RefSeq" id="XP_030055394.1"/>
    </source>
</evidence>
<sequence>MYTEFRTEQELYKHLVKMATSAPMTETNNLTYSNGSICDVLNHHPAAKVMFALYYVLLLIFGSCGNVLALYITFQRRKKINSTDLYLINLAISDAFFTLALPGRIAYYILDFNWPFGDGLCRATAFIFYANTYVGIYFMTCVSVDRYLAVVHIHHQSRFRKVGYVKYVCLLVWCLVMIQTIPLLFRAMTKMVGTRTTCMEYFNFEEIPKLPVFLLLACVIGYFLPVGIILWCYLRINFKLCKTARENPLADKKGHHKKAFTVIMIVLISLVICFSPYHLNIIQYMVRRLLYPPSCLDQQDFKIWLQITVALMNTNCCTDPVIYFFAFKGYKKRVISIFKTYISIPSSSTGKNPSESNSSSHNQGACSVSD</sequence>
<dbReference type="OrthoDB" id="10021141at2759"/>
<evidence type="ECO:0000256" key="10">
    <source>
        <dbReference type="SAM" id="MobiDB-lite"/>
    </source>
</evidence>
<organism evidence="13 14">
    <name type="scientific">Microcaecilia unicolor</name>
    <dbReference type="NCBI Taxonomy" id="1415580"/>
    <lineage>
        <taxon>Eukaryota</taxon>
        <taxon>Metazoa</taxon>
        <taxon>Chordata</taxon>
        <taxon>Craniata</taxon>
        <taxon>Vertebrata</taxon>
        <taxon>Euteleostomi</taxon>
        <taxon>Amphibia</taxon>
        <taxon>Gymnophiona</taxon>
        <taxon>Siphonopidae</taxon>
        <taxon>Microcaecilia</taxon>
    </lineage>
</organism>
<feature type="domain" description="G-protein coupled receptors family 1 profile" evidence="12">
    <location>
        <begin position="65"/>
        <end position="323"/>
    </location>
</feature>
<dbReference type="Proteomes" id="UP000515156">
    <property type="component" value="Chromosome 4"/>
</dbReference>
<feature type="transmembrane region" description="Helical" evidence="11">
    <location>
        <begin position="122"/>
        <end position="144"/>
    </location>
</feature>
<evidence type="ECO:0000256" key="7">
    <source>
        <dbReference type="ARBA" id="ARBA00023170"/>
    </source>
</evidence>
<keyword evidence="2 9" id="KW-0812">Transmembrane</keyword>
<dbReference type="CDD" id="cd15159">
    <property type="entry name" value="7tmA_EBI2"/>
    <property type="match status" value="1"/>
</dbReference>
<dbReference type="PRINTS" id="PR00237">
    <property type="entry name" value="GPCRRHODOPSN"/>
</dbReference>
<dbReference type="PANTHER" id="PTHR24237:SF38">
    <property type="entry name" value="G-PROTEIN COUPLED RECEPTORS FAMILY 1 PROFILE DOMAIN-CONTAINING PROTEIN"/>
    <property type="match status" value="1"/>
</dbReference>
<evidence type="ECO:0000256" key="9">
    <source>
        <dbReference type="RuleBase" id="RU000688"/>
    </source>
</evidence>
<dbReference type="GO" id="GO:0016020">
    <property type="term" value="C:membrane"/>
    <property type="evidence" value="ECO:0007669"/>
    <property type="project" value="UniProtKB-SubCell"/>
</dbReference>
<keyword evidence="7 9" id="KW-0675">Receptor</keyword>
<evidence type="ECO:0000256" key="5">
    <source>
        <dbReference type="ARBA" id="ARBA00023136"/>
    </source>
</evidence>
<dbReference type="KEGG" id="muo:115468026"/>
<keyword evidence="5 11" id="KW-0472">Membrane</keyword>
<dbReference type="GO" id="GO:0008142">
    <property type="term" value="F:oxysterol binding"/>
    <property type="evidence" value="ECO:0007669"/>
    <property type="project" value="InterPro"/>
</dbReference>
<feature type="transmembrane region" description="Helical" evidence="11">
    <location>
        <begin position="164"/>
        <end position="185"/>
    </location>
</feature>
<name>A0A6P7XY64_9AMPH</name>
<feature type="transmembrane region" description="Helical" evidence="11">
    <location>
        <begin position="52"/>
        <end position="74"/>
    </location>
</feature>
<keyword evidence="4 9" id="KW-0297">G-protein coupled receptor</keyword>
<keyword evidence="8 9" id="KW-0807">Transducer</keyword>
<evidence type="ECO:0000256" key="11">
    <source>
        <dbReference type="SAM" id="Phobius"/>
    </source>
</evidence>
<comment type="similarity">
    <text evidence="9">Belongs to the G-protein coupled receptor 1 family.</text>
</comment>
<dbReference type="SUPFAM" id="SSF81321">
    <property type="entry name" value="Family A G protein-coupled receptor-like"/>
    <property type="match status" value="1"/>
</dbReference>
<dbReference type="InParanoid" id="A0A6P7XY64"/>
<dbReference type="FunFam" id="1.20.1070.10:FF:000017">
    <property type="entry name" value="lysophosphatidic acid receptor 4"/>
    <property type="match status" value="1"/>
</dbReference>
<feature type="transmembrane region" description="Helical" evidence="11">
    <location>
        <begin position="259"/>
        <end position="283"/>
    </location>
</feature>
<comment type="subcellular location">
    <subcellularLocation>
        <location evidence="1">Membrane</location>
        <topology evidence="1">Multi-pass membrane protein</topology>
    </subcellularLocation>
</comment>
<evidence type="ECO:0000256" key="2">
    <source>
        <dbReference type="ARBA" id="ARBA00022692"/>
    </source>
</evidence>
<accession>A0A6P7XY64</accession>
<proteinExistence type="inferred from homology"/>
<gene>
    <name evidence="14" type="primary">LOC115468026</name>
</gene>
<protein>
    <submittedName>
        <fullName evidence="14">G-protein coupled receptor 183-like isoform X1</fullName>
    </submittedName>
</protein>
<dbReference type="Pfam" id="PF00001">
    <property type="entry name" value="7tm_1"/>
    <property type="match status" value="1"/>
</dbReference>
<dbReference type="InterPro" id="IPR047160">
    <property type="entry name" value="GP183-like"/>
</dbReference>
<dbReference type="InterPro" id="IPR017452">
    <property type="entry name" value="GPCR_Rhodpsn_7TM"/>
</dbReference>
<evidence type="ECO:0000256" key="8">
    <source>
        <dbReference type="ARBA" id="ARBA00023224"/>
    </source>
</evidence>
<dbReference type="GeneID" id="115468026"/>
<dbReference type="Gene3D" id="1.20.1070.10">
    <property type="entry name" value="Rhodopsin 7-helix transmembrane proteins"/>
    <property type="match status" value="1"/>
</dbReference>